<dbReference type="Pfam" id="PF19608">
    <property type="entry name" value="DUF6113"/>
    <property type="match status" value="1"/>
</dbReference>
<evidence type="ECO:0000313" key="3">
    <source>
        <dbReference type="EMBL" id="XDQ79208.1"/>
    </source>
</evidence>
<keyword evidence="2" id="KW-0812">Transmembrane</keyword>
<dbReference type="RefSeq" id="WP_107073096.1">
    <property type="nucleotide sequence ID" value="NZ_CP163445.1"/>
</dbReference>
<evidence type="ECO:0000256" key="1">
    <source>
        <dbReference type="SAM" id="MobiDB-lite"/>
    </source>
</evidence>
<feature type="transmembrane region" description="Helical" evidence="2">
    <location>
        <begin position="107"/>
        <end position="126"/>
    </location>
</feature>
<feature type="transmembrane region" description="Helical" evidence="2">
    <location>
        <begin position="138"/>
        <end position="157"/>
    </location>
</feature>
<accession>A0AB39TJ78</accession>
<organism evidence="3">
    <name type="scientific">Streptomyces sp. Y1</name>
    <dbReference type="NCBI Taxonomy" id="3238634"/>
    <lineage>
        <taxon>Bacteria</taxon>
        <taxon>Bacillati</taxon>
        <taxon>Actinomycetota</taxon>
        <taxon>Actinomycetes</taxon>
        <taxon>Kitasatosporales</taxon>
        <taxon>Streptomycetaceae</taxon>
        <taxon>Streptomyces</taxon>
    </lineage>
</organism>
<evidence type="ECO:0000256" key="2">
    <source>
        <dbReference type="SAM" id="Phobius"/>
    </source>
</evidence>
<proteinExistence type="predicted"/>
<feature type="region of interest" description="Disordered" evidence="1">
    <location>
        <begin position="1"/>
        <end position="33"/>
    </location>
</feature>
<keyword evidence="2" id="KW-1133">Transmembrane helix</keyword>
<name>A0AB39TJ78_9ACTN</name>
<protein>
    <submittedName>
        <fullName evidence="3">DUF6113 family protein</fullName>
    </submittedName>
</protein>
<dbReference type="AlphaFoldDB" id="A0AB39TJ78"/>
<reference evidence="3" key="1">
    <citation type="submission" date="2024-07" db="EMBL/GenBank/DDBJ databases">
        <authorList>
            <person name="Yu S.T."/>
        </authorList>
    </citation>
    <scope>NUCLEOTIDE SEQUENCE</scope>
    <source>
        <strain evidence="3">Y1</strain>
    </source>
</reference>
<gene>
    <name evidence="3" type="ORF">AB2U05_12425</name>
</gene>
<feature type="compositionally biased region" description="Basic and acidic residues" evidence="1">
    <location>
        <begin position="7"/>
        <end position="32"/>
    </location>
</feature>
<dbReference type="EMBL" id="CP163445">
    <property type="protein sequence ID" value="XDQ79208.1"/>
    <property type="molecule type" value="Genomic_DNA"/>
</dbReference>
<sequence>MTAPADRPQRGPQDRPKESPKGNPKDSPKDRSWAAAVIGTREERLAEPQPPRAARIVVYVLFFLLGIAVSVCGAFVQALWPPVGVLLALAATGATFYAGLRITGTRLGAGLPAAGWFLAMLLLIVPRPEGDNVLWSNATSLAWLFAGSVLGVICATLPTRTSWFPGVPGPPR</sequence>
<keyword evidence="2" id="KW-0472">Membrane</keyword>
<feature type="transmembrane region" description="Helical" evidence="2">
    <location>
        <begin position="82"/>
        <end position="100"/>
    </location>
</feature>
<dbReference type="InterPro" id="IPR046095">
    <property type="entry name" value="DUF6113"/>
</dbReference>
<feature type="transmembrane region" description="Helical" evidence="2">
    <location>
        <begin position="56"/>
        <end position="76"/>
    </location>
</feature>